<dbReference type="InterPro" id="IPR010208">
    <property type="entry name" value="Ion_transpt_RnfC/RsxC"/>
</dbReference>
<gene>
    <name evidence="5" type="ORF">EHS15_08405</name>
</gene>
<evidence type="ECO:0000256" key="1">
    <source>
        <dbReference type="ARBA" id="ARBA00022723"/>
    </source>
</evidence>
<proteinExistence type="predicted"/>
<evidence type="ECO:0000313" key="6">
    <source>
        <dbReference type="Proteomes" id="UP000298058"/>
    </source>
</evidence>
<feature type="domain" description="4Fe-4S ferredoxin-type" evidence="4">
    <location>
        <begin position="318"/>
        <end position="348"/>
    </location>
</feature>
<evidence type="ECO:0000259" key="4">
    <source>
        <dbReference type="PROSITE" id="PS51379"/>
    </source>
</evidence>
<dbReference type="InterPro" id="IPR017896">
    <property type="entry name" value="4Fe4S_Fe-S-bd"/>
</dbReference>
<evidence type="ECO:0000313" key="5">
    <source>
        <dbReference type="EMBL" id="TGN19357.1"/>
    </source>
</evidence>
<dbReference type="PROSITE" id="PS00198">
    <property type="entry name" value="4FE4S_FER_1"/>
    <property type="match status" value="1"/>
</dbReference>
<reference evidence="5" key="1">
    <citation type="journal article" date="2019" name="PLoS Negl. Trop. Dis.">
        <title>Revisiting the worldwide diversity of Leptospira species in the environment.</title>
        <authorList>
            <person name="Vincent A.T."/>
            <person name="Schiettekatte O."/>
            <person name="Bourhy P."/>
            <person name="Veyrier F.J."/>
            <person name="Picardeau M."/>
        </authorList>
    </citation>
    <scope>NUCLEOTIDE SEQUENCE [LARGE SCALE GENOMIC DNA]</scope>
    <source>
        <strain evidence="5">201300427</strain>
    </source>
</reference>
<keyword evidence="3" id="KW-0411">Iron-sulfur</keyword>
<sequence>MLFPRLPRAFTRKFHKIENKRERTIQGNFLIPVPPGSEIPNVFPKRVELGEVLVETGSLRILAPVNGVASLTESRSHFQIKQDGGWRTQSPYSSKSYTYEELLNTFQKGALASLDFPSVSLQTYFSYFSSQKEFNIILSPYSRYNHLDFKEMIESEMADAFSQFGALLQSVFPKAVLQNYFLAEKLEYKHPDGIPEYLIHTKMGLGIEEANHSLRHCELLYLGAETIFHILRMLYYGEPFTRRHLSVCLVDKKGRLDTEPRQFLLTNGQALDFIPQNIDQRYKVASFQGMFEPIQSVEIHSLGNFNIYEHYNLTLYERLPVIRNEFACIDCYECNTYCPTKANPLALVKTREDEFLKSSCIECGICTLYCPSGIDIRARILEAKES</sequence>
<dbReference type="AlphaFoldDB" id="A0A4R9M103"/>
<evidence type="ECO:0000256" key="3">
    <source>
        <dbReference type="ARBA" id="ARBA00023014"/>
    </source>
</evidence>
<dbReference type="InterPro" id="IPR017900">
    <property type="entry name" value="4Fe4S_Fe_S_CS"/>
</dbReference>
<organism evidence="5 6">
    <name type="scientific">Leptospira idonii</name>
    <dbReference type="NCBI Taxonomy" id="1193500"/>
    <lineage>
        <taxon>Bacteria</taxon>
        <taxon>Pseudomonadati</taxon>
        <taxon>Spirochaetota</taxon>
        <taxon>Spirochaetia</taxon>
        <taxon>Leptospirales</taxon>
        <taxon>Leptospiraceae</taxon>
        <taxon>Leptospira</taxon>
    </lineage>
</organism>
<dbReference type="RefSeq" id="WP_135760120.1">
    <property type="nucleotide sequence ID" value="NZ_RQHW01000031.1"/>
</dbReference>
<dbReference type="Gene3D" id="3.30.70.20">
    <property type="match status" value="1"/>
</dbReference>
<keyword evidence="6" id="KW-1185">Reference proteome</keyword>
<dbReference type="GO" id="GO:0016020">
    <property type="term" value="C:membrane"/>
    <property type="evidence" value="ECO:0007669"/>
    <property type="project" value="InterPro"/>
</dbReference>
<dbReference type="PANTHER" id="PTHR43034:SF2">
    <property type="entry name" value="ION-TRANSLOCATING OXIDOREDUCTASE COMPLEX SUBUNIT C"/>
    <property type="match status" value="1"/>
</dbReference>
<dbReference type="EMBL" id="RQHW01000031">
    <property type="protein sequence ID" value="TGN19357.1"/>
    <property type="molecule type" value="Genomic_DNA"/>
</dbReference>
<dbReference type="GO" id="GO:0009055">
    <property type="term" value="F:electron transfer activity"/>
    <property type="evidence" value="ECO:0007669"/>
    <property type="project" value="InterPro"/>
</dbReference>
<name>A0A4R9M103_9LEPT</name>
<comment type="caution">
    <text evidence="5">The sequence shown here is derived from an EMBL/GenBank/DDBJ whole genome shotgun (WGS) entry which is preliminary data.</text>
</comment>
<dbReference type="GO" id="GO:0046872">
    <property type="term" value="F:metal ion binding"/>
    <property type="evidence" value="ECO:0007669"/>
    <property type="project" value="UniProtKB-KW"/>
</dbReference>
<dbReference type="OrthoDB" id="9767754at2"/>
<accession>A0A4R9M103</accession>
<dbReference type="PANTHER" id="PTHR43034">
    <property type="entry name" value="ION-TRANSLOCATING OXIDOREDUCTASE COMPLEX SUBUNIT C"/>
    <property type="match status" value="1"/>
</dbReference>
<evidence type="ECO:0000256" key="2">
    <source>
        <dbReference type="ARBA" id="ARBA00023004"/>
    </source>
</evidence>
<feature type="domain" description="4Fe-4S ferredoxin-type" evidence="4">
    <location>
        <begin position="351"/>
        <end position="379"/>
    </location>
</feature>
<protein>
    <submittedName>
        <fullName evidence="5">Oxidoreductase</fullName>
    </submittedName>
</protein>
<keyword evidence="2" id="KW-0408">Iron</keyword>
<dbReference type="PROSITE" id="PS51379">
    <property type="entry name" value="4FE4S_FER_2"/>
    <property type="match status" value="2"/>
</dbReference>
<dbReference type="SUPFAM" id="SSF46548">
    <property type="entry name" value="alpha-helical ferredoxin"/>
    <property type="match status" value="1"/>
</dbReference>
<dbReference type="Proteomes" id="UP000298058">
    <property type="component" value="Unassembled WGS sequence"/>
</dbReference>
<dbReference type="GO" id="GO:0051539">
    <property type="term" value="F:4 iron, 4 sulfur cluster binding"/>
    <property type="evidence" value="ECO:0007669"/>
    <property type="project" value="InterPro"/>
</dbReference>
<keyword evidence="1" id="KW-0479">Metal-binding</keyword>